<dbReference type="InterPro" id="IPR036020">
    <property type="entry name" value="WW_dom_sf"/>
</dbReference>
<evidence type="ECO:0000313" key="4">
    <source>
        <dbReference type="Proteomes" id="UP001515480"/>
    </source>
</evidence>
<dbReference type="Gene3D" id="1.25.10.10">
    <property type="entry name" value="Leucine-rich Repeat Variant"/>
    <property type="match status" value="1"/>
</dbReference>
<dbReference type="PROSITE" id="PS50020">
    <property type="entry name" value="WW_DOMAIN_2"/>
    <property type="match status" value="3"/>
</dbReference>
<feature type="region of interest" description="Disordered" evidence="1">
    <location>
        <begin position="1"/>
        <end position="49"/>
    </location>
</feature>
<name>A0AB34K0H1_PRYPA</name>
<dbReference type="CDD" id="cd00201">
    <property type="entry name" value="WW"/>
    <property type="match status" value="2"/>
</dbReference>
<sequence>MAFGHAHPHHPTSASAPWERDPDPLLDNPEQTPPALPSASPPSPWRPARDPATGQLYFYNQATGMTSWEAPALARYSEWAAEIDRSSGDTYYYNRLTGETTWEAPNDTYRTNRLTGASTWEAPNDTYCNNRLTGASTWEAPSVERSRLPAGWEMVEKGSTVYYYHTATRATQWHRPQSPEAHLPDAASALMRDAQLDDANDAQLEASNDESVAEPPWTFGSEPLFDETELEGGRAVEYVLQQLRFHSLDERQLQLCLEAILRHIDTADATVSKDLCLQARKRLVDGDGLVLLPYALRAHEQSSHLLSLGFHTLRLMVIGKKACIETCMQHGIAVLVIAAMERHRAVATLQARGCELLKTLAWVHQSSLTLQQAGAVGAVVEALRNFPQDRNVVGESCKALENLCRNQDEAAIKCRLEAAQADVLRMLLKTLHGNLQSLIPYNLVHELYKMEQLLHGGRDMLTFDELRRLQAWYCKIIHNPNKSHV</sequence>
<evidence type="ECO:0000313" key="3">
    <source>
        <dbReference type="EMBL" id="KAL1526607.1"/>
    </source>
</evidence>
<gene>
    <name evidence="3" type="ORF">AB1Y20_015312</name>
</gene>
<dbReference type="Proteomes" id="UP001515480">
    <property type="component" value="Unassembled WGS sequence"/>
</dbReference>
<dbReference type="Gene3D" id="2.20.70.10">
    <property type="match status" value="3"/>
</dbReference>
<reference evidence="3 4" key="1">
    <citation type="journal article" date="2024" name="Science">
        <title>Giant polyketide synthase enzymes in the biosynthesis of giant marine polyether toxins.</title>
        <authorList>
            <person name="Fallon T.R."/>
            <person name="Shende V.V."/>
            <person name="Wierzbicki I.H."/>
            <person name="Pendleton A.L."/>
            <person name="Watervoot N.F."/>
            <person name="Auber R.P."/>
            <person name="Gonzalez D.J."/>
            <person name="Wisecaver J.H."/>
            <person name="Moore B.S."/>
        </authorList>
    </citation>
    <scope>NUCLEOTIDE SEQUENCE [LARGE SCALE GENOMIC DNA]</scope>
    <source>
        <strain evidence="3 4">12B1</strain>
    </source>
</reference>
<organism evidence="3 4">
    <name type="scientific">Prymnesium parvum</name>
    <name type="common">Toxic golden alga</name>
    <dbReference type="NCBI Taxonomy" id="97485"/>
    <lineage>
        <taxon>Eukaryota</taxon>
        <taxon>Haptista</taxon>
        <taxon>Haptophyta</taxon>
        <taxon>Prymnesiophyceae</taxon>
        <taxon>Prymnesiales</taxon>
        <taxon>Prymnesiaceae</taxon>
        <taxon>Prymnesium</taxon>
    </lineage>
</organism>
<dbReference type="GO" id="GO:0003723">
    <property type="term" value="F:RNA binding"/>
    <property type="evidence" value="ECO:0007669"/>
    <property type="project" value="TreeGrafter"/>
</dbReference>
<dbReference type="EMBL" id="JBGBPQ010000003">
    <property type="protein sequence ID" value="KAL1526607.1"/>
    <property type="molecule type" value="Genomic_DNA"/>
</dbReference>
<dbReference type="InterPro" id="IPR011989">
    <property type="entry name" value="ARM-like"/>
</dbReference>
<feature type="domain" description="WW" evidence="2">
    <location>
        <begin position="79"/>
        <end position="107"/>
    </location>
</feature>
<dbReference type="PROSITE" id="PS01159">
    <property type="entry name" value="WW_DOMAIN_1"/>
    <property type="match status" value="1"/>
</dbReference>
<dbReference type="GO" id="GO:0005685">
    <property type="term" value="C:U1 snRNP"/>
    <property type="evidence" value="ECO:0007669"/>
    <property type="project" value="TreeGrafter"/>
</dbReference>
<dbReference type="Pfam" id="PF00397">
    <property type="entry name" value="WW"/>
    <property type="match status" value="3"/>
</dbReference>
<dbReference type="PANTHER" id="PTHR11864:SF0">
    <property type="entry name" value="PRP40 PRE-MRNA PROCESSING FACTOR 40 HOMOLOG A (YEAST)"/>
    <property type="match status" value="1"/>
</dbReference>
<dbReference type="SUPFAM" id="SSF48371">
    <property type="entry name" value="ARM repeat"/>
    <property type="match status" value="1"/>
</dbReference>
<proteinExistence type="predicted"/>
<feature type="domain" description="WW" evidence="2">
    <location>
        <begin position="39"/>
        <end position="73"/>
    </location>
</feature>
<feature type="compositionally biased region" description="Basic residues" evidence="1">
    <location>
        <begin position="1"/>
        <end position="10"/>
    </location>
</feature>
<dbReference type="GO" id="GO:0071004">
    <property type="term" value="C:U2-type prespliceosome"/>
    <property type="evidence" value="ECO:0007669"/>
    <property type="project" value="TreeGrafter"/>
</dbReference>
<evidence type="ECO:0000259" key="2">
    <source>
        <dbReference type="PROSITE" id="PS50020"/>
    </source>
</evidence>
<feature type="domain" description="WW" evidence="2">
    <location>
        <begin position="146"/>
        <end position="178"/>
    </location>
</feature>
<dbReference type="PANTHER" id="PTHR11864">
    <property type="entry name" value="PRE-MRNA-PROCESSING PROTEIN PRP40"/>
    <property type="match status" value="1"/>
</dbReference>
<keyword evidence="4" id="KW-1185">Reference proteome</keyword>
<dbReference type="InterPro" id="IPR001202">
    <property type="entry name" value="WW_dom"/>
</dbReference>
<dbReference type="InterPro" id="IPR039726">
    <property type="entry name" value="Prp40-like"/>
</dbReference>
<feature type="region of interest" description="Disordered" evidence="1">
    <location>
        <begin position="204"/>
        <end position="223"/>
    </location>
</feature>
<dbReference type="GO" id="GO:0045292">
    <property type="term" value="P:mRNA cis splicing, via spliceosome"/>
    <property type="evidence" value="ECO:0007669"/>
    <property type="project" value="InterPro"/>
</dbReference>
<dbReference type="AlphaFoldDB" id="A0AB34K0H1"/>
<feature type="compositionally biased region" description="Pro residues" evidence="1">
    <location>
        <begin position="31"/>
        <end position="45"/>
    </location>
</feature>
<dbReference type="SMART" id="SM00456">
    <property type="entry name" value="WW"/>
    <property type="match status" value="3"/>
</dbReference>
<comment type="caution">
    <text evidence="3">The sequence shown here is derived from an EMBL/GenBank/DDBJ whole genome shotgun (WGS) entry which is preliminary data.</text>
</comment>
<protein>
    <recommendedName>
        <fullName evidence="2">WW domain-containing protein</fullName>
    </recommendedName>
</protein>
<dbReference type="SUPFAM" id="SSF51045">
    <property type="entry name" value="WW domain"/>
    <property type="match status" value="3"/>
</dbReference>
<dbReference type="InterPro" id="IPR016024">
    <property type="entry name" value="ARM-type_fold"/>
</dbReference>
<accession>A0AB34K0H1</accession>
<evidence type="ECO:0000256" key="1">
    <source>
        <dbReference type="SAM" id="MobiDB-lite"/>
    </source>
</evidence>